<dbReference type="Proteomes" id="UP000323708">
    <property type="component" value="Unassembled WGS sequence"/>
</dbReference>
<feature type="coiled-coil region" evidence="1">
    <location>
        <begin position="122"/>
        <end position="149"/>
    </location>
</feature>
<comment type="caution">
    <text evidence="3">The sequence shown here is derived from an EMBL/GenBank/DDBJ whole genome shotgun (WGS) entry which is preliminary data.</text>
</comment>
<protein>
    <recommendedName>
        <fullName evidence="2">CTF/NF-I domain-containing protein</fullName>
    </recommendedName>
</protein>
<feature type="domain" description="CTF/NF-I" evidence="2">
    <location>
        <begin position="71"/>
        <end position="266"/>
    </location>
</feature>
<dbReference type="EMBL" id="VTUX01000005">
    <property type="protein sequence ID" value="KAA1190603.1"/>
    <property type="molecule type" value="Genomic_DNA"/>
</dbReference>
<evidence type="ECO:0000256" key="1">
    <source>
        <dbReference type="SAM" id="Coils"/>
    </source>
</evidence>
<dbReference type="GO" id="GO:0003700">
    <property type="term" value="F:DNA-binding transcription factor activity"/>
    <property type="evidence" value="ECO:0007669"/>
    <property type="project" value="InterPro"/>
</dbReference>
<feature type="coiled-coil region" evidence="1">
    <location>
        <begin position="252"/>
        <end position="279"/>
    </location>
</feature>
<evidence type="ECO:0000259" key="2">
    <source>
        <dbReference type="PROSITE" id="PS51080"/>
    </source>
</evidence>
<reference evidence="3 4" key="1">
    <citation type="submission" date="2019-09" db="EMBL/GenBank/DDBJ databases">
        <authorList>
            <person name="Chen X.-Y."/>
        </authorList>
    </citation>
    <scope>NUCLEOTIDE SEQUENCE [LARGE SCALE GENOMIC DNA]</scope>
    <source>
        <strain evidence="3 4">NY5</strain>
    </source>
</reference>
<name>A0A5B0WUJ7_9GAMM</name>
<dbReference type="InterPro" id="IPR020604">
    <property type="entry name" value="CTF/NFI_DNA-bd-dom"/>
</dbReference>
<dbReference type="RefSeq" id="WP_149611758.1">
    <property type="nucleotide sequence ID" value="NZ_VTUX01000005.1"/>
</dbReference>
<dbReference type="InterPro" id="IPR016875">
    <property type="entry name" value="UCP028200"/>
</dbReference>
<evidence type="ECO:0000313" key="3">
    <source>
        <dbReference type="EMBL" id="KAA1190603.1"/>
    </source>
</evidence>
<evidence type="ECO:0000313" key="4">
    <source>
        <dbReference type="Proteomes" id="UP000323708"/>
    </source>
</evidence>
<dbReference type="AlphaFoldDB" id="A0A5B0WUJ7"/>
<keyword evidence="4" id="KW-1185">Reference proteome</keyword>
<accession>A0A5B0WUJ7</accession>
<dbReference type="PROSITE" id="PS51257">
    <property type="entry name" value="PROKAR_LIPOPROTEIN"/>
    <property type="match status" value="1"/>
</dbReference>
<organism evidence="3 4">
    <name type="scientific">Pseudohalioglobus sediminis</name>
    <dbReference type="NCBI Taxonomy" id="2606449"/>
    <lineage>
        <taxon>Bacteria</taxon>
        <taxon>Pseudomonadati</taxon>
        <taxon>Pseudomonadota</taxon>
        <taxon>Gammaproteobacteria</taxon>
        <taxon>Cellvibrionales</taxon>
        <taxon>Halieaceae</taxon>
        <taxon>Pseudohalioglobus</taxon>
    </lineage>
</organism>
<dbReference type="PIRSF" id="PIRSF028200">
    <property type="entry name" value="UCP028200"/>
    <property type="match status" value="1"/>
</dbReference>
<dbReference type="PROSITE" id="PS51080">
    <property type="entry name" value="CTF_NFI_2"/>
    <property type="match status" value="1"/>
</dbReference>
<dbReference type="Pfam" id="PF19795">
    <property type="entry name" value="DUF6279"/>
    <property type="match status" value="1"/>
</dbReference>
<proteinExistence type="predicted"/>
<sequence length="283" mass="33281">MARNARNAMLIILLLLVTGCSSTTFVYNRLDFIIPWYVGKYVDLERPQKQFLAQQLDPFLAWHRSEELPAYLLILEDTQQRLDGKLEAADIEDLVGELERAWLRTEARGLEWMIALGEQLSVEQMQEFIAELREKQEEYEEEYLTRSDEEYREDAYDNLKDSTQDYLGRLDWGQRGIYEDAAAQLRRSDAAWLRERAAWLDRLESILLRETDWQQALRNSLREREQTTSAEYQAIYEHNAQVLYAALAQVLNSRSEKQDRRLRGKLDDLREDLEELIGQAPAA</sequence>
<keyword evidence="1" id="KW-0175">Coiled coil</keyword>
<gene>
    <name evidence="3" type="ORF">F0M18_12390</name>
</gene>